<keyword evidence="1" id="KW-0812">Transmembrane</keyword>
<feature type="domain" description="Phosphatidic acid phosphatase type 2/haloperoxidase" evidence="2">
    <location>
        <begin position="88"/>
        <end position="199"/>
    </location>
</feature>
<dbReference type="InterPro" id="IPR000326">
    <property type="entry name" value="PAP2/HPO"/>
</dbReference>
<dbReference type="SUPFAM" id="SSF48317">
    <property type="entry name" value="Acid phosphatase/Vanadium-dependent haloperoxidase"/>
    <property type="match status" value="1"/>
</dbReference>
<name>A0ABS2EQL0_9LACO</name>
<feature type="transmembrane region" description="Helical" evidence="1">
    <location>
        <begin position="159"/>
        <end position="178"/>
    </location>
</feature>
<evidence type="ECO:0000256" key="1">
    <source>
        <dbReference type="SAM" id="Phobius"/>
    </source>
</evidence>
<feature type="transmembrane region" description="Helical" evidence="1">
    <location>
        <begin position="61"/>
        <end position="80"/>
    </location>
</feature>
<dbReference type="Gene3D" id="1.20.144.10">
    <property type="entry name" value="Phosphatidic acid phosphatase type 2/haloperoxidase"/>
    <property type="match status" value="1"/>
</dbReference>
<dbReference type="Pfam" id="PF01569">
    <property type="entry name" value="PAP2"/>
    <property type="match status" value="1"/>
</dbReference>
<evidence type="ECO:0000259" key="2">
    <source>
        <dbReference type="SMART" id="SM00014"/>
    </source>
</evidence>
<feature type="transmembrane region" description="Helical" evidence="1">
    <location>
        <begin position="184"/>
        <end position="202"/>
    </location>
</feature>
<evidence type="ECO:0000313" key="3">
    <source>
        <dbReference type="EMBL" id="MBM6754782.1"/>
    </source>
</evidence>
<protein>
    <submittedName>
        <fullName evidence="3">Phosphatase PAP2 family protein</fullName>
    </submittedName>
</protein>
<reference evidence="3 4" key="1">
    <citation type="journal article" date="2021" name="Sci. Rep.">
        <title>The distribution of antibiotic resistance genes in chicken gut microbiota commensals.</title>
        <authorList>
            <person name="Juricova H."/>
            <person name="Matiasovicova J."/>
            <person name="Kubasova T."/>
            <person name="Cejkova D."/>
            <person name="Rychlik I."/>
        </authorList>
    </citation>
    <scope>NUCLEOTIDE SEQUENCE [LARGE SCALE GENOMIC DNA]</scope>
    <source>
        <strain evidence="3 4">An810</strain>
    </source>
</reference>
<feature type="transmembrane region" description="Helical" evidence="1">
    <location>
        <begin position="124"/>
        <end position="147"/>
    </location>
</feature>
<dbReference type="Proteomes" id="UP000776629">
    <property type="component" value="Unassembled WGS sequence"/>
</dbReference>
<accession>A0ABS2EQL0</accession>
<dbReference type="SMART" id="SM00014">
    <property type="entry name" value="acidPPc"/>
    <property type="match status" value="1"/>
</dbReference>
<keyword evidence="4" id="KW-1185">Reference proteome</keyword>
<dbReference type="PANTHER" id="PTHR14969:SF13">
    <property type="entry name" value="AT30094P"/>
    <property type="match status" value="1"/>
</dbReference>
<sequence length="207" mass="23786">MKTFSKQTFFFWLLLLFFLIDWLLVATHNSFVLNSDHTIRELVNLYRTRNLTFFFSNLTKLFNPTPSIIWALAIGISLVLTQRFKFTILYCLIVLSGTLLNKIIKHIVLRPRPQSDVLIHYAGYSFPSGHSSGVVLIIGSTLLFLWASHQSKQLKIFETSLIIALILLIGFSRIYVGAHYPSDVLGGWCLGAVVILFWQNIFQKFKQ</sequence>
<gene>
    <name evidence="3" type="ORF">H5993_08430</name>
</gene>
<keyword evidence="1" id="KW-1133">Transmembrane helix</keyword>
<comment type="caution">
    <text evidence="3">The sequence shown here is derived from an EMBL/GenBank/DDBJ whole genome shotgun (WGS) entry which is preliminary data.</text>
</comment>
<dbReference type="CDD" id="cd03392">
    <property type="entry name" value="PAP2_like_2"/>
    <property type="match status" value="1"/>
</dbReference>
<feature type="transmembrane region" description="Helical" evidence="1">
    <location>
        <begin position="87"/>
        <end position="104"/>
    </location>
</feature>
<keyword evidence="1" id="KW-0472">Membrane</keyword>
<dbReference type="PANTHER" id="PTHR14969">
    <property type="entry name" value="SPHINGOSINE-1-PHOSPHATE PHOSPHOHYDROLASE"/>
    <property type="match status" value="1"/>
</dbReference>
<organism evidence="3 4">
    <name type="scientific">Limosilactobacillus alvi</name>
    <dbReference type="NCBI Taxonomy" id="990412"/>
    <lineage>
        <taxon>Bacteria</taxon>
        <taxon>Bacillati</taxon>
        <taxon>Bacillota</taxon>
        <taxon>Bacilli</taxon>
        <taxon>Lactobacillales</taxon>
        <taxon>Lactobacillaceae</taxon>
        <taxon>Limosilactobacillus</taxon>
    </lineage>
</organism>
<dbReference type="RefSeq" id="WP_204777021.1">
    <property type="nucleotide sequence ID" value="NZ_JACJJQ010000051.1"/>
</dbReference>
<proteinExistence type="predicted"/>
<dbReference type="InterPro" id="IPR036938">
    <property type="entry name" value="PAP2/HPO_sf"/>
</dbReference>
<evidence type="ECO:0000313" key="4">
    <source>
        <dbReference type="Proteomes" id="UP000776629"/>
    </source>
</evidence>
<dbReference type="EMBL" id="JACJJQ010000051">
    <property type="protein sequence ID" value="MBM6754782.1"/>
    <property type="molecule type" value="Genomic_DNA"/>
</dbReference>